<dbReference type="SUPFAM" id="SSF158682">
    <property type="entry name" value="TerB-like"/>
    <property type="match status" value="1"/>
</dbReference>
<reference evidence="2 3" key="1">
    <citation type="submission" date="2018-04" db="EMBL/GenBank/DDBJ databases">
        <title>Genomic Encyclopedia of Archaeal and Bacterial Type Strains, Phase II (KMG-II): from individual species to whole genera.</title>
        <authorList>
            <person name="Goeker M."/>
        </authorList>
    </citation>
    <scope>NUCLEOTIDE SEQUENCE [LARGE SCALE GENOMIC DNA]</scope>
    <source>
        <strain evidence="2 3">DSM 25731</strain>
    </source>
</reference>
<dbReference type="Pfam" id="PF07766">
    <property type="entry name" value="LETM1_RBD"/>
    <property type="match status" value="1"/>
</dbReference>
<dbReference type="AlphaFoldDB" id="A0A2T6C1A0"/>
<dbReference type="RefSeq" id="WP_108114300.1">
    <property type="nucleotide sequence ID" value="NZ_QBKT01000003.1"/>
</dbReference>
<comment type="caution">
    <text evidence="2">The sequence shown here is derived from an EMBL/GenBank/DDBJ whole genome shotgun (WGS) entry which is preliminary data.</text>
</comment>
<evidence type="ECO:0000259" key="1">
    <source>
        <dbReference type="Pfam" id="PF07766"/>
    </source>
</evidence>
<dbReference type="InterPro" id="IPR029024">
    <property type="entry name" value="TerB-like"/>
</dbReference>
<name>A0A2T6C1A0_9FLAO</name>
<dbReference type="InterPro" id="IPR033122">
    <property type="entry name" value="LETM1-like_RBD"/>
</dbReference>
<evidence type="ECO:0000313" key="3">
    <source>
        <dbReference type="Proteomes" id="UP000244090"/>
    </source>
</evidence>
<gene>
    <name evidence="2" type="ORF">C8N46_103177</name>
</gene>
<keyword evidence="3" id="KW-1185">Reference proteome</keyword>
<dbReference type="EMBL" id="QBKT01000003">
    <property type="protein sequence ID" value="PTX62079.1"/>
    <property type="molecule type" value="Genomic_DNA"/>
</dbReference>
<dbReference type="OrthoDB" id="1421172at2"/>
<evidence type="ECO:0000313" key="2">
    <source>
        <dbReference type="EMBL" id="PTX62079.1"/>
    </source>
</evidence>
<sequence length="400" mass="46852">MNPSAKGWIKKLLSELPSQESVFPYSLDDLYNELKICGFIYGTNLKAIFNSVEANDLTHEELCKVNMLLAFDFVHKSYTSERNFVDSVTDFYNIVDDFKSSFFQELFLGKKKSYDLLESMINKRIAIDDNVITKNFNYLITNTLLFVDVLAYEKYLQTGKVTDVYLRDLEATIETIIFIALDVKKEKTKYDQSLIKLFESSFRYEHRERLHYDDVIKNVSNPLTKYYIIDLVCMTFWTDTVIDEDEQAFLHQLAVDLEMPDELLQKAMDDIRMFYEQHKDEIALLKSRNMIQSFYENSSSMVKKLINRNKKRLATELYESKELMILLTQSTTRSLSDEEQKRVKEQLLDIFKSIPSLAIFMLPGGMLLLPIVIKYIPNILPSGFDDNRLEETEEDDAEKK</sequence>
<dbReference type="NCBIfam" id="NF040639">
    <property type="entry name" value="LETM1_rel_film"/>
    <property type="match status" value="1"/>
</dbReference>
<proteinExistence type="predicted"/>
<dbReference type="GO" id="GO:0043022">
    <property type="term" value="F:ribosome binding"/>
    <property type="evidence" value="ECO:0007669"/>
    <property type="project" value="InterPro"/>
</dbReference>
<organism evidence="2 3">
    <name type="scientific">Kordia periserrulae</name>
    <dbReference type="NCBI Taxonomy" id="701523"/>
    <lineage>
        <taxon>Bacteria</taxon>
        <taxon>Pseudomonadati</taxon>
        <taxon>Bacteroidota</taxon>
        <taxon>Flavobacteriia</taxon>
        <taxon>Flavobacteriales</taxon>
        <taxon>Flavobacteriaceae</taxon>
        <taxon>Kordia</taxon>
    </lineage>
</organism>
<feature type="domain" description="Letm1 RBD" evidence="1">
    <location>
        <begin position="335"/>
        <end position="393"/>
    </location>
</feature>
<protein>
    <submittedName>
        <fullName evidence="2">LETM1-like protein</fullName>
    </submittedName>
</protein>
<dbReference type="Proteomes" id="UP000244090">
    <property type="component" value="Unassembled WGS sequence"/>
</dbReference>
<accession>A0A2T6C1A0</accession>